<sequence length="75" mass="8430">MKTQIVTFKEKFSLIWNLLWLCNADISGFSIAQVCIRSKLYLKKTGIKLSSIEIKAPDFIIHSVTPQNSNAKSTA</sequence>
<accession>A0A3G6THE0</accession>
<feature type="transmembrane region" description="Helical" evidence="1">
    <location>
        <begin position="14"/>
        <end position="36"/>
    </location>
</feature>
<dbReference type="KEGG" id="cben:EG339_16180"/>
<dbReference type="GeneID" id="99066346"/>
<keyword evidence="1" id="KW-0812">Transmembrane</keyword>
<dbReference type="Proteomes" id="UP000271193">
    <property type="component" value="Chromosome"/>
</dbReference>
<name>A0A3G6THE0_9FLAO</name>
<keyword evidence="1" id="KW-0472">Membrane</keyword>
<keyword evidence="3" id="KW-1185">Reference proteome</keyword>
<proteinExistence type="predicted"/>
<gene>
    <name evidence="2" type="ORF">EG339_16180</name>
</gene>
<protein>
    <submittedName>
        <fullName evidence="2">Uncharacterized protein</fullName>
    </submittedName>
</protein>
<dbReference type="EMBL" id="CP033932">
    <property type="protein sequence ID" value="AZB26016.1"/>
    <property type="molecule type" value="Genomic_DNA"/>
</dbReference>
<organism evidence="2 3">
    <name type="scientific">Chryseobacterium bernardetii</name>
    <dbReference type="NCBI Taxonomy" id="1241978"/>
    <lineage>
        <taxon>Bacteria</taxon>
        <taxon>Pseudomonadati</taxon>
        <taxon>Bacteroidota</taxon>
        <taxon>Flavobacteriia</taxon>
        <taxon>Flavobacteriales</taxon>
        <taxon>Weeksellaceae</taxon>
        <taxon>Chryseobacterium group</taxon>
        <taxon>Chryseobacterium</taxon>
    </lineage>
</organism>
<evidence type="ECO:0000313" key="3">
    <source>
        <dbReference type="Proteomes" id="UP000271193"/>
    </source>
</evidence>
<dbReference type="RefSeq" id="WP_123870961.1">
    <property type="nucleotide sequence ID" value="NZ_CP033932.1"/>
</dbReference>
<evidence type="ECO:0000256" key="1">
    <source>
        <dbReference type="SAM" id="Phobius"/>
    </source>
</evidence>
<keyword evidence="1" id="KW-1133">Transmembrane helix</keyword>
<reference evidence="3" key="1">
    <citation type="submission" date="2018-11" db="EMBL/GenBank/DDBJ databases">
        <title>Proposal to divide the Flavobacteriaceae and reorganize its genera based on Amino Acid Identity values calculated from whole genome sequences.</title>
        <authorList>
            <person name="Nicholson A.C."/>
            <person name="Gulvik C.A."/>
            <person name="Whitney A.M."/>
            <person name="Humrighouse B.W."/>
            <person name="Bell M."/>
            <person name="Holmes B."/>
            <person name="Steigerwalt A.G."/>
            <person name="Villarma A."/>
            <person name="Sheth M."/>
            <person name="Batra D."/>
            <person name="Pryor J."/>
            <person name="Bernardet J.-F."/>
            <person name="Hugo C."/>
            <person name="Kampfer P."/>
            <person name="Newman J."/>
            <person name="McQuiston J.R."/>
        </authorList>
    </citation>
    <scope>NUCLEOTIDE SEQUENCE [LARGE SCALE GENOMIC DNA]</scope>
    <source>
        <strain evidence="3">G0229</strain>
    </source>
</reference>
<evidence type="ECO:0000313" key="2">
    <source>
        <dbReference type="EMBL" id="AZB26016.1"/>
    </source>
</evidence>
<dbReference type="AlphaFoldDB" id="A0A3G6THE0"/>